<evidence type="ECO:0000256" key="12">
    <source>
        <dbReference type="ARBA" id="ARBA00024143"/>
    </source>
</evidence>
<dbReference type="GO" id="GO:0005471">
    <property type="term" value="F:ATP:ADP antiporter activity"/>
    <property type="evidence" value="ECO:0007669"/>
    <property type="project" value="UniProtKB-UniRule"/>
</dbReference>
<evidence type="ECO:0000256" key="9">
    <source>
        <dbReference type="ARBA" id="ARBA00022989"/>
    </source>
</evidence>
<proteinExistence type="inferred from homology"/>
<dbReference type="PRINTS" id="PR00926">
    <property type="entry name" value="MITOCARRIER"/>
</dbReference>
<dbReference type="WBParaSite" id="jg3460">
    <property type="protein sequence ID" value="jg3460"/>
    <property type="gene ID" value="jg3460"/>
</dbReference>
<feature type="transmembrane region" description="Helical" evidence="16">
    <location>
        <begin position="92"/>
        <end position="113"/>
    </location>
</feature>
<protein>
    <recommendedName>
        <fullName evidence="16">ADP/ATP translocase</fullName>
    </recommendedName>
    <alternativeName>
        <fullName evidence="16">ADP,ATP carrier protein</fullName>
    </alternativeName>
</protein>
<accession>A0A915E9E1</accession>
<evidence type="ECO:0000256" key="11">
    <source>
        <dbReference type="ARBA" id="ARBA00023136"/>
    </source>
</evidence>
<evidence type="ECO:0000256" key="15">
    <source>
        <dbReference type="RuleBase" id="RU000488"/>
    </source>
</evidence>
<dbReference type="PANTHER" id="PTHR45635:SF14">
    <property type="entry name" value="ADP_ATP TRANSLOCASE"/>
    <property type="match status" value="1"/>
</dbReference>
<evidence type="ECO:0000256" key="10">
    <source>
        <dbReference type="ARBA" id="ARBA00023128"/>
    </source>
</evidence>
<evidence type="ECO:0000256" key="7">
    <source>
        <dbReference type="ARBA" id="ARBA00022737"/>
    </source>
</evidence>
<dbReference type="InterPro" id="IPR002113">
    <property type="entry name" value="ADT_euk_type"/>
</dbReference>
<evidence type="ECO:0000256" key="6">
    <source>
        <dbReference type="ARBA" id="ARBA00022692"/>
    </source>
</evidence>
<feature type="repeat" description="Solcar" evidence="14">
    <location>
        <begin position="170"/>
        <end position="254"/>
    </location>
</feature>
<keyword evidence="10" id="KW-0496">Mitochondrion</keyword>
<dbReference type="AlphaFoldDB" id="A0A915E9E1"/>
<comment type="caution">
    <text evidence="16">Lacks conserved residue(s) required for the propagation of feature annotation.</text>
</comment>
<evidence type="ECO:0000313" key="18">
    <source>
        <dbReference type="WBParaSite" id="jg3460"/>
    </source>
</evidence>
<dbReference type="GO" id="GO:1990544">
    <property type="term" value="P:mitochondrial ATP transmembrane transport"/>
    <property type="evidence" value="ECO:0007669"/>
    <property type="project" value="InterPro"/>
</dbReference>
<dbReference type="GO" id="GO:0140021">
    <property type="term" value="P:mitochondrial ADP transmembrane transport"/>
    <property type="evidence" value="ECO:0007669"/>
    <property type="project" value="InterPro"/>
</dbReference>
<evidence type="ECO:0000256" key="13">
    <source>
        <dbReference type="ARBA" id="ARBA00045250"/>
    </source>
</evidence>
<keyword evidence="8" id="KW-0999">Mitochondrion inner membrane</keyword>
<name>A0A915E9E1_9BILA</name>
<dbReference type="Pfam" id="PF00153">
    <property type="entry name" value="Mito_carr"/>
    <property type="match status" value="3"/>
</dbReference>
<evidence type="ECO:0000256" key="4">
    <source>
        <dbReference type="ARBA" id="ARBA00022448"/>
    </source>
</evidence>
<dbReference type="InterPro" id="IPR023395">
    <property type="entry name" value="MCP_dom_sf"/>
</dbReference>
<comment type="similarity">
    <text evidence="2 15">Belongs to the mitochondrial carrier (TC 2.A.29) family.</text>
</comment>
<evidence type="ECO:0000256" key="8">
    <source>
        <dbReference type="ARBA" id="ARBA00022792"/>
    </source>
</evidence>
<keyword evidence="17" id="KW-1185">Reference proteome</keyword>
<evidence type="ECO:0000256" key="16">
    <source>
        <dbReference type="RuleBase" id="RU368008"/>
    </source>
</evidence>
<feature type="transmembrane region" description="Helical" evidence="16">
    <location>
        <begin position="141"/>
        <end position="161"/>
    </location>
</feature>
<reference evidence="18" key="1">
    <citation type="submission" date="2022-11" db="UniProtKB">
        <authorList>
            <consortium name="WormBaseParasite"/>
        </authorList>
    </citation>
    <scope>IDENTIFICATION</scope>
</reference>
<keyword evidence="6 14" id="KW-0812">Transmembrane</keyword>
<dbReference type="InterPro" id="IPR002067">
    <property type="entry name" value="MCP"/>
</dbReference>
<comment type="function">
    <text evidence="16">Catalyzes the exchange of ADP and ATP across the membrane.</text>
</comment>
<keyword evidence="7" id="KW-0677">Repeat</keyword>
<keyword evidence="5" id="KW-0050">Antiport</keyword>
<dbReference type="Proteomes" id="UP000887574">
    <property type="component" value="Unplaced"/>
</dbReference>
<dbReference type="InterPro" id="IPR018108">
    <property type="entry name" value="MCP_transmembrane"/>
</dbReference>
<organism evidence="17 18">
    <name type="scientific">Ditylenchus dipsaci</name>
    <dbReference type="NCBI Taxonomy" id="166011"/>
    <lineage>
        <taxon>Eukaryota</taxon>
        <taxon>Metazoa</taxon>
        <taxon>Ecdysozoa</taxon>
        <taxon>Nematoda</taxon>
        <taxon>Chromadorea</taxon>
        <taxon>Rhabditida</taxon>
        <taxon>Tylenchina</taxon>
        <taxon>Tylenchomorpha</taxon>
        <taxon>Sphaerularioidea</taxon>
        <taxon>Anguinidae</taxon>
        <taxon>Anguininae</taxon>
        <taxon>Ditylenchus</taxon>
    </lineage>
</organism>
<dbReference type="Gene3D" id="1.50.40.10">
    <property type="entry name" value="Mitochondrial carrier domain"/>
    <property type="match status" value="1"/>
</dbReference>
<dbReference type="PANTHER" id="PTHR45635">
    <property type="entry name" value="ADP,ATP CARRIER PROTEIN 1-RELATED-RELATED"/>
    <property type="match status" value="1"/>
</dbReference>
<dbReference type="PROSITE" id="PS50920">
    <property type="entry name" value="SOLCAR"/>
    <property type="match status" value="2"/>
</dbReference>
<comment type="subunit">
    <text evidence="3 16">Monomer.</text>
</comment>
<dbReference type="GO" id="GO:0005743">
    <property type="term" value="C:mitochondrial inner membrane"/>
    <property type="evidence" value="ECO:0007669"/>
    <property type="project" value="UniProtKB-SubCell"/>
</dbReference>
<evidence type="ECO:0000256" key="5">
    <source>
        <dbReference type="ARBA" id="ARBA00022449"/>
    </source>
</evidence>
<evidence type="ECO:0000256" key="2">
    <source>
        <dbReference type="ARBA" id="ARBA00006375"/>
    </source>
</evidence>
<comment type="subcellular location">
    <subcellularLocation>
        <location evidence="16">Membrane</location>
        <topology evidence="16">Multi-pass membrane protein</topology>
    </subcellularLocation>
    <subcellularLocation>
        <location evidence="1">Mitochondrion inner membrane</location>
        <topology evidence="1">Multi-pass membrane protein</topology>
    </subcellularLocation>
</comment>
<dbReference type="SUPFAM" id="SSF103506">
    <property type="entry name" value="Mitochondrial carrier"/>
    <property type="match status" value="1"/>
</dbReference>
<evidence type="ECO:0000256" key="1">
    <source>
        <dbReference type="ARBA" id="ARBA00004448"/>
    </source>
</evidence>
<comment type="catalytic activity">
    <reaction evidence="12">
        <text>ADP(in) + ATP(out) = ADP(out) + ATP(in)</text>
        <dbReference type="Rhea" id="RHEA:34999"/>
        <dbReference type="ChEBI" id="CHEBI:30616"/>
        <dbReference type="ChEBI" id="CHEBI:456216"/>
    </reaction>
    <physiologicalReaction direction="left-to-right" evidence="12">
        <dbReference type="Rhea" id="RHEA:35000"/>
    </physiologicalReaction>
</comment>
<sequence>MSGKFLCAPIERVKLTLQLQSEAAGHIKKPYKGILSSILRIQKTQGLTSLWRGCGTNLVRFLPHHTINMVFRDVYHQFQREFRKQTHYKPPFVIHAAYAAAASTIAISLVYPLELISTRLSLDHGTKADRLYNGAFDVAQTVVRVLIFSVMRVLLYDALVVNFGERDHRYKFAQTYILAQLALTTTQSVNYPWDSIRRRMMLSGGTAYKTNIDCFVHVMHHEGLKGVYAGFSANAARSIGTALFVALCEEIKRYKS</sequence>
<keyword evidence="4 15" id="KW-0813">Transport</keyword>
<evidence type="ECO:0000256" key="14">
    <source>
        <dbReference type="PROSITE-ProRule" id="PRU00282"/>
    </source>
</evidence>
<evidence type="ECO:0000313" key="17">
    <source>
        <dbReference type="Proteomes" id="UP000887574"/>
    </source>
</evidence>
<keyword evidence="11 14" id="KW-0472">Membrane</keyword>
<dbReference type="PRINTS" id="PR00927">
    <property type="entry name" value="ADPTRNSLCASE"/>
</dbReference>
<keyword evidence="9 16" id="KW-1133">Transmembrane helix</keyword>
<evidence type="ECO:0000256" key="3">
    <source>
        <dbReference type="ARBA" id="ARBA00011245"/>
    </source>
</evidence>
<comment type="function">
    <text evidence="13">ADP:ATP antiporter that mediates import of ADP into the mitochondrial matrix for ATP synthesis, and export of ATP out to fuel the cell. Cycles between the cytoplasmic-open state (c-state) and the matrix-open state (m-state): operates by the alternating access mechanism with a single substrate-binding site intermittently exposed to either the cytosolic (c-state) or matrix (m-state) side of the inner mitochondrial membrane.</text>
</comment>
<feature type="repeat" description="Solcar" evidence="14">
    <location>
        <begin position="1"/>
        <end position="78"/>
    </location>
</feature>